<organism evidence="1 2">
    <name type="scientific">Puccinia sorghi</name>
    <dbReference type="NCBI Taxonomy" id="27349"/>
    <lineage>
        <taxon>Eukaryota</taxon>
        <taxon>Fungi</taxon>
        <taxon>Dikarya</taxon>
        <taxon>Basidiomycota</taxon>
        <taxon>Pucciniomycotina</taxon>
        <taxon>Pucciniomycetes</taxon>
        <taxon>Pucciniales</taxon>
        <taxon>Pucciniaceae</taxon>
        <taxon>Puccinia</taxon>
    </lineage>
</organism>
<reference evidence="1 2" key="1">
    <citation type="submission" date="2015-08" db="EMBL/GenBank/DDBJ databases">
        <title>Next Generation Sequencing and Analysis of the Genome of Puccinia sorghi L Schw, the Causal Agent of Maize Common Rust.</title>
        <authorList>
            <person name="Rochi L."/>
            <person name="Burguener G."/>
            <person name="Darino M."/>
            <person name="Turjanski A."/>
            <person name="Kreff E."/>
            <person name="Dieguez M.J."/>
            <person name="Sacco F."/>
        </authorList>
    </citation>
    <scope>NUCLEOTIDE SEQUENCE [LARGE SCALE GENOMIC DNA]</scope>
    <source>
        <strain evidence="1 2">RO10H11247</strain>
    </source>
</reference>
<comment type="caution">
    <text evidence="1">The sequence shown here is derived from an EMBL/GenBank/DDBJ whole genome shotgun (WGS) entry which is preliminary data.</text>
</comment>
<sequence>MDKVTEKAKKNKNFRPFLMCFRKALEDCWYTIQHQFKNYCGY</sequence>
<accession>A0A0L6U8Z5</accession>
<name>A0A0L6U8Z5_9BASI</name>
<dbReference type="AlphaFoldDB" id="A0A0L6U8Z5"/>
<keyword evidence="2" id="KW-1185">Reference proteome</keyword>
<evidence type="ECO:0000313" key="2">
    <source>
        <dbReference type="Proteomes" id="UP000037035"/>
    </source>
</evidence>
<dbReference type="VEuPathDB" id="FungiDB:VP01_8568g1"/>
<evidence type="ECO:0000313" key="1">
    <source>
        <dbReference type="EMBL" id="KNZ45019.1"/>
    </source>
</evidence>
<gene>
    <name evidence="1" type="ORF">VP01_8568g1</name>
</gene>
<protein>
    <submittedName>
        <fullName evidence="1">Uncharacterized protein</fullName>
    </submittedName>
</protein>
<dbReference type="EMBL" id="LAVV01014124">
    <property type="protein sequence ID" value="KNZ45019.1"/>
    <property type="molecule type" value="Genomic_DNA"/>
</dbReference>
<proteinExistence type="predicted"/>
<dbReference type="Proteomes" id="UP000037035">
    <property type="component" value="Unassembled WGS sequence"/>
</dbReference>